<feature type="compositionally biased region" description="Polar residues" evidence="2">
    <location>
        <begin position="121"/>
        <end position="135"/>
    </location>
</feature>
<keyword evidence="4" id="KW-1185">Reference proteome</keyword>
<proteinExistence type="predicted"/>
<dbReference type="AlphaFoldDB" id="A0A6H5FW91"/>
<evidence type="ECO:0000313" key="3">
    <source>
        <dbReference type="EMBL" id="CAA9993445.1"/>
    </source>
</evidence>
<reference evidence="3 4" key="1">
    <citation type="submission" date="2020-02" db="EMBL/GenBank/DDBJ databases">
        <authorList>
            <person name="Ferguson B K."/>
        </authorList>
    </citation>
    <scope>NUCLEOTIDE SEQUENCE [LARGE SCALE GENOMIC DNA]</scope>
</reference>
<evidence type="ECO:0000313" key="4">
    <source>
        <dbReference type="Proteomes" id="UP000479000"/>
    </source>
</evidence>
<evidence type="ECO:0000256" key="1">
    <source>
        <dbReference type="SAM" id="Coils"/>
    </source>
</evidence>
<evidence type="ECO:0000256" key="2">
    <source>
        <dbReference type="SAM" id="MobiDB-lite"/>
    </source>
</evidence>
<feature type="region of interest" description="Disordered" evidence="2">
    <location>
        <begin position="106"/>
        <end position="148"/>
    </location>
</feature>
<dbReference type="Proteomes" id="UP000479000">
    <property type="component" value="Unassembled WGS sequence"/>
</dbReference>
<accession>A0A6H5FW91</accession>
<protein>
    <submittedName>
        <fullName evidence="3">Uncharacterized protein</fullName>
    </submittedName>
</protein>
<sequence>MPRVGNGAQLLWLERLKLWLASSSLCGLRRIRLPELRKCILEGGTMILRPRTRKSPKYTNNMELEARRTPSVGLNFLRLKKQCFLCRVFCAVISVLKNVHRLGEPVSSRRTSAHLERRGQTRLSCHSTPPTSSARTQKKSPSIRISFPNQSLPTYLPNRFPIRLAREDPMETTESGEDMEGMVKGNGRKMSEAGVDKHQDESDCDEVNSKLDDILSTTDVILDAKLDVVGKIGNLIDELVESATNNAVEVTENVAAKEKDLIAVINADAQILAAKIKERNDQAAEQFRDIDVSVRGPIEGSVESQ</sequence>
<organism evidence="3 4">
    <name type="scientific">Nesidiocoris tenuis</name>
    <dbReference type="NCBI Taxonomy" id="355587"/>
    <lineage>
        <taxon>Eukaryota</taxon>
        <taxon>Metazoa</taxon>
        <taxon>Ecdysozoa</taxon>
        <taxon>Arthropoda</taxon>
        <taxon>Hexapoda</taxon>
        <taxon>Insecta</taxon>
        <taxon>Pterygota</taxon>
        <taxon>Neoptera</taxon>
        <taxon>Paraneoptera</taxon>
        <taxon>Hemiptera</taxon>
        <taxon>Heteroptera</taxon>
        <taxon>Panheteroptera</taxon>
        <taxon>Cimicomorpha</taxon>
        <taxon>Miridae</taxon>
        <taxon>Dicyphina</taxon>
        <taxon>Nesidiocoris</taxon>
    </lineage>
</organism>
<name>A0A6H5FW91_9HEMI</name>
<keyword evidence="1" id="KW-0175">Coiled coil</keyword>
<dbReference type="EMBL" id="CADCXU010000410">
    <property type="protein sequence ID" value="CAA9993445.1"/>
    <property type="molecule type" value="Genomic_DNA"/>
</dbReference>
<gene>
    <name evidence="3" type="ORF">NTEN_LOCUS418</name>
</gene>
<feature type="coiled-coil region" evidence="1">
    <location>
        <begin position="240"/>
        <end position="286"/>
    </location>
</feature>